<protein>
    <submittedName>
        <fullName evidence="1">Uncharacterized protein</fullName>
    </submittedName>
</protein>
<keyword evidence="2" id="KW-1185">Reference proteome</keyword>
<proteinExistence type="predicted"/>
<organism evidence="1 2">
    <name type="scientific">Ixodes persulcatus</name>
    <name type="common">Taiga tick</name>
    <dbReference type="NCBI Taxonomy" id="34615"/>
    <lineage>
        <taxon>Eukaryota</taxon>
        <taxon>Metazoa</taxon>
        <taxon>Ecdysozoa</taxon>
        <taxon>Arthropoda</taxon>
        <taxon>Chelicerata</taxon>
        <taxon>Arachnida</taxon>
        <taxon>Acari</taxon>
        <taxon>Parasitiformes</taxon>
        <taxon>Ixodida</taxon>
        <taxon>Ixodoidea</taxon>
        <taxon>Ixodidae</taxon>
        <taxon>Ixodinae</taxon>
        <taxon>Ixodes</taxon>
    </lineage>
</organism>
<sequence length="436" mass="48179">MPARSAGDEEITSSLEAKDEFPEREESLDKSDPARDAEDPPTGEVVGPAQDTGGAQDPPRGKAQNAPRSANGEVRETAAHSARPPIGEASESEKENLLETAQKIEVMSPKFLDSYRKGADEVAEERGAGSLSFDATTEAIAFRATADDSDELIFLEAFKPDEGLCHDSEHAQSRVMLDVEEATGCVGALAELTKARKAVKKKAKASDDPTVDQGRRLRLKCVARKRVVRTRSEVACIVRSNGRANPEKSEVQAKYDFITVLRPATRMLTREQKAAMAAAAQMNLLTKVTEMCDSVMRRLAHTPGQQETPPREPRPHLTVPVYTRYDDVRSVADFLGELQTYHLASGASEAFIVDRILPLALQASARCWLGSQASFTSLADFQTRLREEFLPAGYATQILRELEARTQHSDKSLVRYIRVMQELFRRADPNHRSRTE</sequence>
<dbReference type="Proteomes" id="UP000805193">
    <property type="component" value="Unassembled WGS sequence"/>
</dbReference>
<evidence type="ECO:0000313" key="1">
    <source>
        <dbReference type="EMBL" id="KAG0414178.1"/>
    </source>
</evidence>
<accession>A0AC60P453</accession>
<gene>
    <name evidence="1" type="ORF">HPB47_008678</name>
</gene>
<name>A0AC60P453_IXOPE</name>
<reference evidence="1 2" key="1">
    <citation type="journal article" date="2020" name="Cell">
        <title>Large-Scale Comparative Analyses of Tick Genomes Elucidate Their Genetic Diversity and Vector Capacities.</title>
        <authorList>
            <consortium name="Tick Genome and Microbiome Consortium (TIGMIC)"/>
            <person name="Jia N."/>
            <person name="Wang J."/>
            <person name="Shi W."/>
            <person name="Du L."/>
            <person name="Sun Y."/>
            <person name="Zhan W."/>
            <person name="Jiang J.F."/>
            <person name="Wang Q."/>
            <person name="Zhang B."/>
            <person name="Ji P."/>
            <person name="Bell-Sakyi L."/>
            <person name="Cui X.M."/>
            <person name="Yuan T.T."/>
            <person name="Jiang B.G."/>
            <person name="Yang W.F."/>
            <person name="Lam T.T."/>
            <person name="Chang Q.C."/>
            <person name="Ding S.J."/>
            <person name="Wang X.J."/>
            <person name="Zhu J.G."/>
            <person name="Ruan X.D."/>
            <person name="Zhao L."/>
            <person name="Wei J.T."/>
            <person name="Ye R.Z."/>
            <person name="Que T.C."/>
            <person name="Du C.H."/>
            <person name="Zhou Y.H."/>
            <person name="Cheng J.X."/>
            <person name="Dai P.F."/>
            <person name="Guo W.B."/>
            <person name="Han X.H."/>
            <person name="Huang E.J."/>
            <person name="Li L.F."/>
            <person name="Wei W."/>
            <person name="Gao Y.C."/>
            <person name="Liu J.Z."/>
            <person name="Shao H.Z."/>
            <person name="Wang X."/>
            <person name="Wang C.C."/>
            <person name="Yang T.C."/>
            <person name="Huo Q.B."/>
            <person name="Li W."/>
            <person name="Chen H.Y."/>
            <person name="Chen S.E."/>
            <person name="Zhou L.G."/>
            <person name="Ni X.B."/>
            <person name="Tian J.H."/>
            <person name="Sheng Y."/>
            <person name="Liu T."/>
            <person name="Pan Y.S."/>
            <person name="Xia L.Y."/>
            <person name="Li J."/>
            <person name="Zhao F."/>
            <person name="Cao W.C."/>
        </authorList>
    </citation>
    <scope>NUCLEOTIDE SEQUENCE [LARGE SCALE GENOMIC DNA]</scope>
    <source>
        <strain evidence="1">Iper-2018</strain>
    </source>
</reference>
<dbReference type="EMBL" id="JABSTQ010011195">
    <property type="protein sequence ID" value="KAG0414178.1"/>
    <property type="molecule type" value="Genomic_DNA"/>
</dbReference>
<comment type="caution">
    <text evidence="1">The sequence shown here is derived from an EMBL/GenBank/DDBJ whole genome shotgun (WGS) entry which is preliminary data.</text>
</comment>
<evidence type="ECO:0000313" key="2">
    <source>
        <dbReference type="Proteomes" id="UP000805193"/>
    </source>
</evidence>